<dbReference type="SUPFAM" id="SSF52540">
    <property type="entry name" value="P-loop containing nucleoside triphosphate hydrolases"/>
    <property type="match status" value="1"/>
</dbReference>
<dbReference type="InterPro" id="IPR050153">
    <property type="entry name" value="Metal_Ion_Import_ABC"/>
</dbReference>
<dbReference type="InterPro" id="IPR003439">
    <property type="entry name" value="ABC_transporter-like_ATP-bd"/>
</dbReference>
<evidence type="ECO:0000256" key="2">
    <source>
        <dbReference type="ARBA" id="ARBA00022448"/>
    </source>
</evidence>
<protein>
    <submittedName>
        <fullName evidence="6">Metal ABC transporter ATP-binding protein</fullName>
    </submittedName>
</protein>
<dbReference type="Proteomes" id="UP001179600">
    <property type="component" value="Chromosome"/>
</dbReference>
<dbReference type="GO" id="GO:0016887">
    <property type="term" value="F:ATP hydrolysis activity"/>
    <property type="evidence" value="ECO:0007669"/>
    <property type="project" value="InterPro"/>
</dbReference>
<evidence type="ECO:0000259" key="5">
    <source>
        <dbReference type="PROSITE" id="PS50893"/>
    </source>
</evidence>
<dbReference type="AlphaFoldDB" id="A0AAE9XG70"/>
<dbReference type="SMART" id="SM00382">
    <property type="entry name" value="AAA"/>
    <property type="match status" value="1"/>
</dbReference>
<dbReference type="FunFam" id="3.40.50.300:FF:000134">
    <property type="entry name" value="Iron-enterobactin ABC transporter ATP-binding protein"/>
    <property type="match status" value="1"/>
</dbReference>
<dbReference type="PANTHER" id="PTHR42734:SF5">
    <property type="entry name" value="IRON TRANSPORT SYSTEM ATP-BINDING PROTEIN HI_0361-RELATED"/>
    <property type="match status" value="1"/>
</dbReference>
<keyword evidence="4 6" id="KW-0067">ATP-binding</keyword>
<proteinExistence type="inferred from homology"/>
<accession>A0AAE9XG70</accession>
<dbReference type="InterPro" id="IPR017871">
    <property type="entry name" value="ABC_transporter-like_CS"/>
</dbReference>
<keyword evidence="3" id="KW-0547">Nucleotide-binding</keyword>
<dbReference type="PROSITE" id="PS00211">
    <property type="entry name" value="ABC_TRANSPORTER_1"/>
    <property type="match status" value="1"/>
</dbReference>
<keyword evidence="2" id="KW-0813">Transport</keyword>
<dbReference type="Pfam" id="PF00005">
    <property type="entry name" value="ABC_tran"/>
    <property type="match status" value="1"/>
</dbReference>
<gene>
    <name evidence="6" type="ORF">PML95_02510</name>
</gene>
<evidence type="ECO:0000313" key="6">
    <source>
        <dbReference type="EMBL" id="WCG23131.1"/>
    </source>
</evidence>
<dbReference type="GO" id="GO:0005524">
    <property type="term" value="F:ATP binding"/>
    <property type="evidence" value="ECO:0007669"/>
    <property type="project" value="UniProtKB-KW"/>
</dbReference>
<dbReference type="PANTHER" id="PTHR42734">
    <property type="entry name" value="METAL TRANSPORT SYSTEM ATP-BINDING PROTEIN TM_0124-RELATED"/>
    <property type="match status" value="1"/>
</dbReference>
<comment type="similarity">
    <text evidence="1">Belongs to the ABC transporter superfamily.</text>
</comment>
<dbReference type="Gene3D" id="3.40.50.300">
    <property type="entry name" value="P-loop containing nucleotide triphosphate hydrolases"/>
    <property type="match status" value="1"/>
</dbReference>
<dbReference type="CDD" id="cd03235">
    <property type="entry name" value="ABC_Metallic_Cations"/>
    <property type="match status" value="1"/>
</dbReference>
<feature type="domain" description="ABC transporter" evidence="5">
    <location>
        <begin position="2"/>
        <end position="234"/>
    </location>
</feature>
<evidence type="ECO:0000256" key="3">
    <source>
        <dbReference type="ARBA" id="ARBA00022741"/>
    </source>
</evidence>
<dbReference type="InterPro" id="IPR003593">
    <property type="entry name" value="AAA+_ATPase"/>
</dbReference>
<dbReference type="RefSeq" id="WP_272163523.1">
    <property type="nucleotide sequence ID" value="NZ_CP116507.1"/>
</dbReference>
<name>A0AAE9XG70_9ENTE</name>
<evidence type="ECO:0000256" key="4">
    <source>
        <dbReference type="ARBA" id="ARBA00022840"/>
    </source>
</evidence>
<organism evidence="6 7">
    <name type="scientific">Vagococcus lutrae</name>
    <dbReference type="NCBI Taxonomy" id="81947"/>
    <lineage>
        <taxon>Bacteria</taxon>
        <taxon>Bacillati</taxon>
        <taxon>Bacillota</taxon>
        <taxon>Bacilli</taxon>
        <taxon>Lactobacillales</taxon>
        <taxon>Enterococcaceae</taxon>
        <taxon>Vagococcus</taxon>
    </lineage>
</organism>
<dbReference type="InterPro" id="IPR027417">
    <property type="entry name" value="P-loop_NTPase"/>
</dbReference>
<reference evidence="6" key="1">
    <citation type="submission" date="2023-01" db="EMBL/GenBank/DDBJ databases">
        <title>Oxazolidinone resistance genes in florfenicol resistant enterococci from beef cattle and veal calves at slaughter.</title>
        <authorList>
            <person name="Biggel M."/>
        </authorList>
    </citation>
    <scope>NUCLEOTIDE SEQUENCE</scope>
    <source>
        <strain evidence="6">K204-1</strain>
    </source>
</reference>
<evidence type="ECO:0000256" key="1">
    <source>
        <dbReference type="ARBA" id="ARBA00005417"/>
    </source>
</evidence>
<sequence length="250" mass="27506">MLSVKNLNVSYYGTKALNNVSLDLPLEHSIGIIGPNGAGKSTLLKAILGIIKKDSGQVTINGQKIDSYRQQIAYVAQRSEIDLTFPINVMDTVITGTYPRLPLFKLPGKKEKAIAKEALEKVGLADLAHRQIGNLSGGQLQRVFIARALAQQADFFFLDEPFVGIDMASEKIIIDILNELVADGKTIITVHHDLNKVQDYFDHLVLLDHTIIGAGETEDVFNQQNIQSAYGQTLGNLLFREEEPVHGNTL</sequence>
<evidence type="ECO:0000313" key="7">
    <source>
        <dbReference type="Proteomes" id="UP001179600"/>
    </source>
</evidence>
<dbReference type="EMBL" id="CP116507">
    <property type="protein sequence ID" value="WCG23131.1"/>
    <property type="molecule type" value="Genomic_DNA"/>
</dbReference>
<dbReference type="PROSITE" id="PS50893">
    <property type="entry name" value="ABC_TRANSPORTER_2"/>
    <property type="match status" value="1"/>
</dbReference>